<dbReference type="RefSeq" id="XP_053018967.1">
    <property type="nucleotide sequence ID" value="XM_053167784.1"/>
</dbReference>
<keyword evidence="3" id="KW-1185">Reference proteome</keyword>
<reference evidence="2" key="1">
    <citation type="submission" date="2022-10" db="EMBL/GenBank/DDBJ databases">
        <title>Puccinia triticina Genome sequencing and assembly.</title>
        <authorList>
            <person name="Li C."/>
        </authorList>
    </citation>
    <scope>NUCLEOTIDE SEQUENCE</scope>
    <source>
        <strain evidence="2">Pt15</strain>
    </source>
</reference>
<dbReference type="GeneID" id="77808679"/>
<feature type="compositionally biased region" description="Low complexity" evidence="1">
    <location>
        <begin position="17"/>
        <end position="27"/>
    </location>
</feature>
<dbReference type="Proteomes" id="UP001164743">
    <property type="component" value="Chromosome 3A"/>
</dbReference>
<proteinExistence type="predicted"/>
<dbReference type="EMBL" id="CP110423">
    <property type="protein sequence ID" value="WAQ83412.1"/>
    <property type="molecule type" value="Genomic_DNA"/>
</dbReference>
<name>A0ABY7CKS1_9BASI</name>
<evidence type="ECO:0000313" key="3">
    <source>
        <dbReference type="Proteomes" id="UP001164743"/>
    </source>
</evidence>
<protein>
    <submittedName>
        <fullName evidence="2">Uncharacterized protein</fullName>
    </submittedName>
</protein>
<gene>
    <name evidence="2" type="ORF">PtA15_3A782</name>
</gene>
<evidence type="ECO:0000313" key="2">
    <source>
        <dbReference type="EMBL" id="WAQ83412.1"/>
    </source>
</evidence>
<organism evidence="2 3">
    <name type="scientific">Puccinia triticina</name>
    <dbReference type="NCBI Taxonomy" id="208348"/>
    <lineage>
        <taxon>Eukaryota</taxon>
        <taxon>Fungi</taxon>
        <taxon>Dikarya</taxon>
        <taxon>Basidiomycota</taxon>
        <taxon>Pucciniomycotina</taxon>
        <taxon>Pucciniomycetes</taxon>
        <taxon>Pucciniales</taxon>
        <taxon>Pucciniaceae</taxon>
        <taxon>Puccinia</taxon>
    </lineage>
</organism>
<feature type="compositionally biased region" description="Polar residues" evidence="1">
    <location>
        <begin position="1"/>
        <end position="16"/>
    </location>
</feature>
<feature type="region of interest" description="Disordered" evidence="1">
    <location>
        <begin position="1"/>
        <end position="39"/>
    </location>
</feature>
<accession>A0ABY7CKS1</accession>
<evidence type="ECO:0000256" key="1">
    <source>
        <dbReference type="SAM" id="MobiDB-lite"/>
    </source>
</evidence>
<sequence>MITGGVSTRSPATSRGLSTTLTLYTPLSPDPPPEDSRTLPVNRSLAPVCGLTITLPYVAQHNAINPTDDFTARQHGILSWSHA</sequence>